<evidence type="ECO:0000313" key="2">
    <source>
        <dbReference type="Proteomes" id="UP001054902"/>
    </source>
</evidence>
<comment type="caution">
    <text evidence="1">The sequence shown here is derived from an EMBL/GenBank/DDBJ whole genome shotgun (WGS) entry which is preliminary data.</text>
</comment>
<sequence length="327" mass="37158">MKIFLHRKNLWKKSFHSYIDNIEYYKKDVCEQIDVTHLVYGDYEPQFTVDGLLLKGEVIAYPLTSDHAKQLKSLADISISPRPSRVWQIDASEIRFEEDSREKWDKSIEEIVSEAVLALGIESQNYNISAEFRGIFIIEEGGEMEETIHAYQTGMNGRFASLYIQLPSIFSGGEDAITYGSIDRSFQPSLSSKNTIYATAMYSECNYTVQPITSGWRLLMSYSLVCHGKSPPSIEVLKVRDGHVHELIRDWKGIFSQPLLYMSDTSICSRDGSFQDLSNTDQAMIAFLQSFEDDKREPLLDVFLVTISLQLVKNAKTNSSGVNHLVS</sequence>
<accession>A0AAD3DDR2</accession>
<reference evidence="1 2" key="1">
    <citation type="journal article" date="2021" name="Sci. Rep.">
        <title>The genome of the diatom Chaetoceros tenuissimus carries an ancient integrated fragment of an extant virus.</title>
        <authorList>
            <person name="Hongo Y."/>
            <person name="Kimura K."/>
            <person name="Takaki Y."/>
            <person name="Yoshida Y."/>
            <person name="Baba S."/>
            <person name="Kobayashi G."/>
            <person name="Nagasaki K."/>
            <person name="Hano T."/>
            <person name="Tomaru Y."/>
        </authorList>
    </citation>
    <scope>NUCLEOTIDE SEQUENCE [LARGE SCALE GENOMIC DNA]</scope>
    <source>
        <strain evidence="1 2">NIES-3715</strain>
    </source>
</reference>
<protein>
    <submittedName>
        <fullName evidence="1">Uncharacterized protein</fullName>
    </submittedName>
</protein>
<evidence type="ECO:0000313" key="1">
    <source>
        <dbReference type="EMBL" id="GFH61515.1"/>
    </source>
</evidence>
<organism evidence="1 2">
    <name type="scientific">Chaetoceros tenuissimus</name>
    <dbReference type="NCBI Taxonomy" id="426638"/>
    <lineage>
        <taxon>Eukaryota</taxon>
        <taxon>Sar</taxon>
        <taxon>Stramenopiles</taxon>
        <taxon>Ochrophyta</taxon>
        <taxon>Bacillariophyta</taxon>
        <taxon>Coscinodiscophyceae</taxon>
        <taxon>Chaetocerotophycidae</taxon>
        <taxon>Chaetocerotales</taxon>
        <taxon>Chaetocerotaceae</taxon>
        <taxon>Chaetoceros</taxon>
    </lineage>
</organism>
<keyword evidence="2" id="KW-1185">Reference proteome</keyword>
<dbReference type="PANTHER" id="PTHR33099">
    <property type="entry name" value="FE2OG DIOXYGENASE DOMAIN-CONTAINING PROTEIN"/>
    <property type="match status" value="1"/>
</dbReference>
<dbReference type="EMBL" id="BLLK01000074">
    <property type="protein sequence ID" value="GFH61515.1"/>
    <property type="molecule type" value="Genomic_DNA"/>
</dbReference>
<dbReference type="Proteomes" id="UP001054902">
    <property type="component" value="Unassembled WGS sequence"/>
</dbReference>
<proteinExistence type="predicted"/>
<dbReference type="PANTHER" id="PTHR33099:SF7">
    <property type="entry name" value="MYND-TYPE DOMAIN-CONTAINING PROTEIN"/>
    <property type="match status" value="1"/>
</dbReference>
<gene>
    <name evidence="1" type="ORF">CTEN210_17991</name>
</gene>
<name>A0AAD3DDR2_9STRA</name>
<dbReference type="AlphaFoldDB" id="A0AAD3DDR2"/>